<dbReference type="Proteomes" id="UP001189429">
    <property type="component" value="Unassembled WGS sequence"/>
</dbReference>
<comment type="caution">
    <text evidence="1">The sequence shown here is derived from an EMBL/GenBank/DDBJ whole genome shotgun (WGS) entry which is preliminary data.</text>
</comment>
<gene>
    <name evidence="1" type="ORF">PCOR1329_LOCUS79662</name>
</gene>
<name>A0ABN9XTG1_9DINO</name>
<organism evidence="1 2">
    <name type="scientific">Prorocentrum cordatum</name>
    <dbReference type="NCBI Taxonomy" id="2364126"/>
    <lineage>
        <taxon>Eukaryota</taxon>
        <taxon>Sar</taxon>
        <taxon>Alveolata</taxon>
        <taxon>Dinophyceae</taxon>
        <taxon>Prorocentrales</taxon>
        <taxon>Prorocentraceae</taxon>
        <taxon>Prorocentrum</taxon>
    </lineage>
</organism>
<reference evidence="1" key="1">
    <citation type="submission" date="2023-10" db="EMBL/GenBank/DDBJ databases">
        <authorList>
            <person name="Chen Y."/>
            <person name="Shah S."/>
            <person name="Dougan E. K."/>
            <person name="Thang M."/>
            <person name="Chan C."/>
        </authorList>
    </citation>
    <scope>NUCLEOTIDE SEQUENCE [LARGE SCALE GENOMIC DNA]</scope>
</reference>
<accession>A0ABN9XTG1</accession>
<evidence type="ECO:0000313" key="1">
    <source>
        <dbReference type="EMBL" id="CAK0903314.1"/>
    </source>
</evidence>
<proteinExistence type="predicted"/>
<keyword evidence="2" id="KW-1185">Reference proteome</keyword>
<protein>
    <recommendedName>
        <fullName evidence="3">C2H2-type domain-containing protein</fullName>
    </recommendedName>
</protein>
<dbReference type="EMBL" id="CAUYUJ010021204">
    <property type="protein sequence ID" value="CAK0903314.1"/>
    <property type="molecule type" value="Genomic_DNA"/>
</dbReference>
<evidence type="ECO:0008006" key="3">
    <source>
        <dbReference type="Google" id="ProtNLM"/>
    </source>
</evidence>
<evidence type="ECO:0000313" key="2">
    <source>
        <dbReference type="Proteomes" id="UP001189429"/>
    </source>
</evidence>
<sequence>MADVAALARLRGAGTWATPLNWTPLAKLLGPRSVDDAEWTISHQRALRSLLGGSHWTQARLCDEGKTGSDLCIVCRAERGTLWHRCFACDGHAVRRRDRCPPELLAAARLVRERGEAAGELFARGLVPCAQQCFSRSEALEAHHLVWHTRPEGGFFSGDVFVDRSAFDVEDDSLTRAGWAIVAFNDDREITGAAHGVVPLMQVPLQEARDGEDYAFKMLAQIGQGPLRVHCDCKGTVRCARDRAFAMREANVRRHLWSTWWSETGDQEVEVVKIKVRHAPAAPWKLRGHSILARPCDDEDTVLFCMQCGANAQVPRKGRGSLLGPCHGSEAAGLAEARWRLRGGLHPHPWRQRQKLGQPRALTAAERRIWRPVLAPDAGEEEQGTPRLSWRRLHIFDVARLHGFPSPAEAVAWERPAALDSEGSESDGMA</sequence>